<keyword evidence="3" id="KW-1185">Reference proteome</keyword>
<evidence type="ECO:0000256" key="1">
    <source>
        <dbReference type="SAM" id="MobiDB-lite"/>
    </source>
</evidence>
<name>A0A8C8I9N1_ONCTS</name>
<evidence type="ECO:0000313" key="2">
    <source>
        <dbReference type="Ensembl" id="ENSOTSP00005076631.1"/>
    </source>
</evidence>
<feature type="region of interest" description="Disordered" evidence="1">
    <location>
        <begin position="81"/>
        <end position="101"/>
    </location>
</feature>
<organism evidence="2 3">
    <name type="scientific">Oncorhynchus tshawytscha</name>
    <name type="common">Chinook salmon</name>
    <name type="synonym">Salmo tshawytscha</name>
    <dbReference type="NCBI Taxonomy" id="74940"/>
    <lineage>
        <taxon>Eukaryota</taxon>
        <taxon>Metazoa</taxon>
        <taxon>Chordata</taxon>
        <taxon>Craniata</taxon>
        <taxon>Vertebrata</taxon>
        <taxon>Euteleostomi</taxon>
        <taxon>Actinopterygii</taxon>
        <taxon>Neopterygii</taxon>
        <taxon>Teleostei</taxon>
        <taxon>Protacanthopterygii</taxon>
        <taxon>Salmoniformes</taxon>
        <taxon>Salmonidae</taxon>
        <taxon>Salmoninae</taxon>
        <taxon>Oncorhynchus</taxon>
    </lineage>
</organism>
<protein>
    <submittedName>
        <fullName evidence="2">Uncharacterized protein</fullName>
    </submittedName>
</protein>
<reference evidence="2" key="2">
    <citation type="submission" date="2025-09" db="UniProtKB">
        <authorList>
            <consortium name="Ensembl"/>
        </authorList>
    </citation>
    <scope>IDENTIFICATION</scope>
</reference>
<dbReference type="Ensembl" id="ENSOTST00005083029.2">
    <property type="protein sequence ID" value="ENSOTSP00005076631.1"/>
    <property type="gene ID" value="ENSOTSG00005036114.2"/>
</dbReference>
<feature type="compositionally biased region" description="Basic and acidic residues" evidence="1">
    <location>
        <begin position="84"/>
        <end position="98"/>
    </location>
</feature>
<sequence>MWNKSKGCEYFLKALYVVACVVDIGTFSGCSLNLPQSPVPCTPQLPTPPWLVPPQALPTWLQHWPPPSLFHCSSNRHSLLPEGDTARDEGNRTHRGLDTDDDDGFIEDNYIQASTPGRLNKTLKVF</sequence>
<dbReference type="GeneTree" id="ENSGT01000000216646"/>
<reference evidence="2" key="1">
    <citation type="submission" date="2025-08" db="UniProtKB">
        <authorList>
            <consortium name="Ensembl"/>
        </authorList>
    </citation>
    <scope>IDENTIFICATION</scope>
</reference>
<evidence type="ECO:0000313" key="3">
    <source>
        <dbReference type="Proteomes" id="UP000694402"/>
    </source>
</evidence>
<dbReference type="AlphaFoldDB" id="A0A8C8I9N1"/>
<accession>A0A8C8I9N1</accession>
<dbReference type="Proteomes" id="UP000694402">
    <property type="component" value="Unassembled WGS sequence"/>
</dbReference>
<proteinExistence type="predicted"/>